<dbReference type="KEGG" id="tva:4748403"/>
<proteinExistence type="predicted"/>
<dbReference type="VEuPathDB" id="TrichDB:TVAGG3_0675000"/>
<dbReference type="EMBL" id="DS114087">
    <property type="protein sequence ID" value="EAX90716.1"/>
    <property type="molecule type" value="Genomic_DNA"/>
</dbReference>
<reference evidence="2" key="1">
    <citation type="submission" date="2006-10" db="EMBL/GenBank/DDBJ databases">
        <authorList>
            <person name="Amadeo P."/>
            <person name="Zhao Q."/>
            <person name="Wortman J."/>
            <person name="Fraser-Liggett C."/>
            <person name="Carlton J."/>
        </authorList>
    </citation>
    <scope>NUCLEOTIDE SEQUENCE</scope>
    <source>
        <strain evidence="2">G3</strain>
    </source>
</reference>
<dbReference type="InterPro" id="IPR000182">
    <property type="entry name" value="GNAT_dom"/>
</dbReference>
<gene>
    <name evidence="2" type="ORF">TVAG_328170</name>
</gene>
<evidence type="ECO:0000259" key="1">
    <source>
        <dbReference type="PROSITE" id="PS51186"/>
    </source>
</evidence>
<feature type="domain" description="N-acetyltransferase" evidence="1">
    <location>
        <begin position="5"/>
        <end position="162"/>
    </location>
</feature>
<reference evidence="2" key="2">
    <citation type="journal article" date="2007" name="Science">
        <title>Draft genome sequence of the sexually transmitted pathogen Trichomonas vaginalis.</title>
        <authorList>
            <person name="Carlton J.M."/>
            <person name="Hirt R.P."/>
            <person name="Silva J.C."/>
            <person name="Delcher A.L."/>
            <person name="Schatz M."/>
            <person name="Zhao Q."/>
            <person name="Wortman J.R."/>
            <person name="Bidwell S.L."/>
            <person name="Alsmark U.C.M."/>
            <person name="Besteiro S."/>
            <person name="Sicheritz-Ponten T."/>
            <person name="Noel C.J."/>
            <person name="Dacks J.B."/>
            <person name="Foster P.G."/>
            <person name="Simillion C."/>
            <person name="Van de Peer Y."/>
            <person name="Miranda-Saavedra D."/>
            <person name="Barton G.J."/>
            <person name="Westrop G.D."/>
            <person name="Mueller S."/>
            <person name="Dessi D."/>
            <person name="Fiori P.L."/>
            <person name="Ren Q."/>
            <person name="Paulsen I."/>
            <person name="Zhang H."/>
            <person name="Bastida-Corcuera F.D."/>
            <person name="Simoes-Barbosa A."/>
            <person name="Brown M.T."/>
            <person name="Hayes R.D."/>
            <person name="Mukherjee M."/>
            <person name="Okumura C.Y."/>
            <person name="Schneider R."/>
            <person name="Smith A.J."/>
            <person name="Vanacova S."/>
            <person name="Villalvazo M."/>
            <person name="Haas B.J."/>
            <person name="Pertea M."/>
            <person name="Feldblyum T.V."/>
            <person name="Utterback T.R."/>
            <person name="Shu C.L."/>
            <person name="Osoegawa K."/>
            <person name="de Jong P.J."/>
            <person name="Hrdy I."/>
            <person name="Horvathova L."/>
            <person name="Zubacova Z."/>
            <person name="Dolezal P."/>
            <person name="Malik S.B."/>
            <person name="Logsdon J.M. Jr."/>
            <person name="Henze K."/>
            <person name="Gupta A."/>
            <person name="Wang C.C."/>
            <person name="Dunne R.L."/>
            <person name="Upcroft J.A."/>
            <person name="Upcroft P."/>
            <person name="White O."/>
            <person name="Salzberg S.L."/>
            <person name="Tang P."/>
            <person name="Chiu C.-H."/>
            <person name="Lee Y.-S."/>
            <person name="Embley T.M."/>
            <person name="Coombs G.H."/>
            <person name="Mottram J.C."/>
            <person name="Tachezy J."/>
            <person name="Fraser-Liggett C.M."/>
            <person name="Johnson P.J."/>
        </authorList>
    </citation>
    <scope>NUCLEOTIDE SEQUENCE [LARGE SCALE GENOMIC DNA]</scope>
    <source>
        <strain evidence="2">G3</strain>
    </source>
</reference>
<dbReference type="SUPFAM" id="SSF55729">
    <property type="entry name" value="Acyl-CoA N-acyltransferases (Nat)"/>
    <property type="match status" value="1"/>
</dbReference>
<keyword evidence="3" id="KW-1185">Reference proteome</keyword>
<evidence type="ECO:0000313" key="3">
    <source>
        <dbReference type="Proteomes" id="UP000001542"/>
    </source>
</evidence>
<dbReference type="RefSeq" id="XP_001303646.1">
    <property type="nucleotide sequence ID" value="XM_001303645.1"/>
</dbReference>
<sequence length="162" mass="18321">MSSAITVRNALSGDADFIKKCLRSLINVSFNTKNDYKYSKFDPIYKHILKNPEETPIFIAEKNGSPVGCALCNRIYTLEMNCKTLNIADLIVDENYRGHGVGKVLLDHIKKYAKENNYETLEGLTPVLTSEKAKERMAFYEKNGFKQLGPGIIFEVTPVTYD</sequence>
<dbReference type="Proteomes" id="UP000001542">
    <property type="component" value="Unassembled WGS sequence"/>
</dbReference>
<dbReference type="PROSITE" id="PS51186">
    <property type="entry name" value="GNAT"/>
    <property type="match status" value="1"/>
</dbReference>
<dbReference type="SMR" id="A2FWK6"/>
<dbReference type="OrthoDB" id="329272at2759"/>
<dbReference type="CDD" id="cd04301">
    <property type="entry name" value="NAT_SF"/>
    <property type="match status" value="1"/>
</dbReference>
<dbReference type="GO" id="GO:0006048">
    <property type="term" value="P:UDP-N-acetylglucosamine biosynthetic process"/>
    <property type="evidence" value="ECO:0000318"/>
    <property type="project" value="GO_Central"/>
</dbReference>
<dbReference type="VEuPathDB" id="TrichDB:TVAG_328170"/>
<protein>
    <submittedName>
        <fullName evidence="2">Acetyltransferase, GNAT family protein</fullName>
    </submittedName>
</protein>
<dbReference type="GO" id="GO:0004343">
    <property type="term" value="F:glucosamine 6-phosphate N-acetyltransferase activity"/>
    <property type="evidence" value="ECO:0000318"/>
    <property type="project" value="GO_Central"/>
</dbReference>
<dbReference type="InParanoid" id="A2FWK6"/>
<dbReference type="Pfam" id="PF00583">
    <property type="entry name" value="Acetyltransf_1"/>
    <property type="match status" value="1"/>
</dbReference>
<evidence type="ECO:0000313" key="2">
    <source>
        <dbReference type="EMBL" id="EAX90716.1"/>
    </source>
</evidence>
<dbReference type="Gene3D" id="3.40.630.30">
    <property type="match status" value="1"/>
</dbReference>
<accession>A2FWK6</accession>
<dbReference type="InterPro" id="IPR016181">
    <property type="entry name" value="Acyl_CoA_acyltransferase"/>
</dbReference>
<name>A2FWK6_TRIV3</name>
<dbReference type="AlphaFoldDB" id="A2FWK6"/>
<organism evidence="2 3">
    <name type="scientific">Trichomonas vaginalis (strain ATCC PRA-98 / G3)</name>
    <dbReference type="NCBI Taxonomy" id="412133"/>
    <lineage>
        <taxon>Eukaryota</taxon>
        <taxon>Metamonada</taxon>
        <taxon>Parabasalia</taxon>
        <taxon>Trichomonadida</taxon>
        <taxon>Trichomonadidae</taxon>
        <taxon>Trichomonas</taxon>
    </lineage>
</organism>